<accession>A0A6J4S195</accession>
<reference evidence="2" key="1">
    <citation type="submission" date="2020-02" db="EMBL/GenBank/DDBJ databases">
        <authorList>
            <person name="Meier V. D."/>
        </authorList>
    </citation>
    <scope>NUCLEOTIDE SEQUENCE</scope>
    <source>
        <strain evidence="2">AVDCRST_MAG38</strain>
    </source>
</reference>
<feature type="non-terminal residue" evidence="2">
    <location>
        <position position="1"/>
    </location>
</feature>
<protein>
    <submittedName>
        <fullName evidence="2">Uncharacterized protein</fullName>
    </submittedName>
</protein>
<gene>
    <name evidence="2" type="ORF">AVDCRST_MAG38-1985</name>
</gene>
<dbReference type="EMBL" id="CADCVJ010000165">
    <property type="protein sequence ID" value="CAA9480412.1"/>
    <property type="molecule type" value="Genomic_DNA"/>
</dbReference>
<feature type="region of interest" description="Disordered" evidence="1">
    <location>
        <begin position="1"/>
        <end position="23"/>
    </location>
</feature>
<evidence type="ECO:0000256" key="1">
    <source>
        <dbReference type="SAM" id="MobiDB-lite"/>
    </source>
</evidence>
<feature type="region of interest" description="Disordered" evidence="1">
    <location>
        <begin position="36"/>
        <end position="57"/>
    </location>
</feature>
<sequence>CSREPVSSPRRRTTRRGTPVTQSYLDDVPLARLVSSGASRRDLGDPALWAASARRSH</sequence>
<name>A0A6J4S195_9ACTN</name>
<dbReference type="AlphaFoldDB" id="A0A6J4S195"/>
<organism evidence="2">
    <name type="scientific">uncultured Solirubrobacteraceae bacterium</name>
    <dbReference type="NCBI Taxonomy" id="1162706"/>
    <lineage>
        <taxon>Bacteria</taxon>
        <taxon>Bacillati</taxon>
        <taxon>Actinomycetota</taxon>
        <taxon>Thermoleophilia</taxon>
        <taxon>Solirubrobacterales</taxon>
        <taxon>Solirubrobacteraceae</taxon>
        <taxon>environmental samples</taxon>
    </lineage>
</organism>
<proteinExistence type="predicted"/>
<evidence type="ECO:0000313" key="2">
    <source>
        <dbReference type="EMBL" id="CAA9480412.1"/>
    </source>
</evidence>
<feature type="non-terminal residue" evidence="2">
    <location>
        <position position="57"/>
    </location>
</feature>